<dbReference type="GO" id="GO:0046872">
    <property type="term" value="F:metal ion binding"/>
    <property type="evidence" value="ECO:0007669"/>
    <property type="project" value="InterPro"/>
</dbReference>
<accession>A0A1J6VW49</accession>
<feature type="region of interest" description="Disordered" evidence="5">
    <location>
        <begin position="119"/>
        <end position="164"/>
    </location>
</feature>
<evidence type="ECO:0000313" key="7">
    <source>
        <dbReference type="Proteomes" id="UP000182062"/>
    </source>
</evidence>
<dbReference type="InterPro" id="IPR050492">
    <property type="entry name" value="Bact_metal-bind_prot9"/>
</dbReference>
<dbReference type="Gene3D" id="3.40.50.1980">
    <property type="entry name" value="Nitrogenase molybdenum iron protein domain"/>
    <property type="match status" value="2"/>
</dbReference>
<evidence type="ECO:0000313" key="6">
    <source>
        <dbReference type="EMBL" id="OIU68604.1"/>
    </source>
</evidence>
<dbReference type="GO" id="GO:0007155">
    <property type="term" value="P:cell adhesion"/>
    <property type="evidence" value="ECO:0007669"/>
    <property type="project" value="InterPro"/>
</dbReference>
<dbReference type="EMBL" id="MINN01000128">
    <property type="protein sequence ID" value="OIU68604.1"/>
    <property type="molecule type" value="Genomic_DNA"/>
</dbReference>
<evidence type="ECO:0000256" key="2">
    <source>
        <dbReference type="ARBA" id="ARBA00022729"/>
    </source>
</evidence>
<proteinExistence type="inferred from homology"/>
<feature type="compositionally biased region" description="Basic and acidic residues" evidence="5">
    <location>
        <begin position="135"/>
        <end position="163"/>
    </location>
</feature>
<dbReference type="Pfam" id="PF01297">
    <property type="entry name" value="ZnuA"/>
    <property type="match status" value="1"/>
</dbReference>
<keyword evidence="1 3" id="KW-0813">Transport</keyword>
<comment type="similarity">
    <text evidence="3">Belongs to the bacterial solute-binding protein 9 family.</text>
</comment>
<dbReference type="SUPFAM" id="SSF53807">
    <property type="entry name" value="Helical backbone' metal receptor"/>
    <property type="match status" value="1"/>
</dbReference>
<name>A0A1J6VW49_9BACI</name>
<dbReference type="Proteomes" id="UP000182062">
    <property type="component" value="Unassembled WGS sequence"/>
</dbReference>
<dbReference type="PROSITE" id="PS51257">
    <property type="entry name" value="PROKAR_LIPOPROTEIN"/>
    <property type="match status" value="1"/>
</dbReference>
<gene>
    <name evidence="6" type="ORF">BHE18_16910</name>
</gene>
<keyword evidence="2" id="KW-0732">Signal</keyword>
<organism evidence="6 7">
    <name type="scientific">Rossellomorea aquimaris</name>
    <dbReference type="NCBI Taxonomy" id="189382"/>
    <lineage>
        <taxon>Bacteria</taxon>
        <taxon>Bacillati</taxon>
        <taxon>Bacillota</taxon>
        <taxon>Bacilli</taxon>
        <taxon>Bacillales</taxon>
        <taxon>Bacillaceae</taxon>
        <taxon>Rossellomorea</taxon>
    </lineage>
</organism>
<keyword evidence="4" id="KW-0175">Coiled coil</keyword>
<evidence type="ECO:0000256" key="1">
    <source>
        <dbReference type="ARBA" id="ARBA00022448"/>
    </source>
</evidence>
<sequence length="330" mass="37142">MKKNTLLTLISTLVILTACQNESSTLSSENEPISIKTSIYPLHYFAERIGEDQVKVSTLLPPGSDAHTFEPTPKDMIEIAESDLFIYNGLGMESYSSKIAKALKSEDALMVEATEGADVISSSHGHKGEQTAGEEGVHDEHGDGSHEEEAHDKHSDGDYDPHIWLDPTRADQLAANIRDALIKEKPEEKKNFEKNYQELVKDLNELDREMNEVTSEKDHPEILVSHAAYGYWEDTYKIEQLAVAGLSPTDEPSQKELKEIIETANKHGLKYVIFEQNVTPRVAKIVQDEMKAEPLRIHNLSVLTEEDIEKDKDYLSLMKENIETLKKALE</sequence>
<comment type="caution">
    <text evidence="6">The sequence shown here is derived from an EMBL/GenBank/DDBJ whole genome shotgun (WGS) entry which is preliminary data.</text>
</comment>
<dbReference type="AlphaFoldDB" id="A0A1J6VW49"/>
<dbReference type="PRINTS" id="PR00690">
    <property type="entry name" value="ADHESNFAMILY"/>
</dbReference>
<dbReference type="OrthoDB" id="9810636at2"/>
<dbReference type="InterPro" id="IPR006128">
    <property type="entry name" value="Lipoprotein_PsaA-like"/>
</dbReference>
<dbReference type="PANTHER" id="PTHR42953:SF8">
    <property type="entry name" value="ZINT DOMAIN-CONTAINING PROTEIN"/>
    <property type="match status" value="1"/>
</dbReference>
<dbReference type="PANTHER" id="PTHR42953">
    <property type="entry name" value="HIGH-AFFINITY ZINC UPTAKE SYSTEM PROTEIN ZNUA-RELATED"/>
    <property type="match status" value="1"/>
</dbReference>
<feature type="coiled-coil region" evidence="4">
    <location>
        <begin position="189"/>
        <end position="216"/>
    </location>
</feature>
<dbReference type="RefSeq" id="WP_071620032.1">
    <property type="nucleotide sequence ID" value="NZ_MINN01000128.1"/>
</dbReference>
<keyword evidence="7" id="KW-1185">Reference proteome</keyword>
<evidence type="ECO:0000256" key="3">
    <source>
        <dbReference type="RuleBase" id="RU003512"/>
    </source>
</evidence>
<reference evidence="6 7" key="1">
    <citation type="submission" date="2016-09" db="EMBL/GenBank/DDBJ databases">
        <title>Bacillus aquimaris SAMM genome sequence reveals colonization and biosurfactant production capacities.</title>
        <authorList>
            <person name="Waghmode S.R."/>
            <person name="Suryavanshi M.V."/>
        </authorList>
    </citation>
    <scope>NUCLEOTIDE SEQUENCE [LARGE SCALE GENOMIC DNA]</scope>
    <source>
        <strain evidence="6 7">SAMM</strain>
    </source>
</reference>
<dbReference type="InterPro" id="IPR006127">
    <property type="entry name" value="ZnuA-like"/>
</dbReference>
<evidence type="ECO:0000256" key="4">
    <source>
        <dbReference type="SAM" id="Coils"/>
    </source>
</evidence>
<evidence type="ECO:0000256" key="5">
    <source>
        <dbReference type="SAM" id="MobiDB-lite"/>
    </source>
</evidence>
<dbReference type="GO" id="GO:0030001">
    <property type="term" value="P:metal ion transport"/>
    <property type="evidence" value="ECO:0007669"/>
    <property type="project" value="InterPro"/>
</dbReference>
<protein>
    <submittedName>
        <fullName evidence="6">Adhesin</fullName>
    </submittedName>
</protein>